<evidence type="ECO:0000313" key="2">
    <source>
        <dbReference type="Proteomes" id="UP000444174"/>
    </source>
</evidence>
<evidence type="ECO:0000313" key="1">
    <source>
        <dbReference type="EMBL" id="MQQ09506.1"/>
    </source>
</evidence>
<keyword evidence="2" id="KW-1185">Reference proteome</keyword>
<protein>
    <recommendedName>
        <fullName evidence="3">TnsA endonuclease N-terminal domain-containing protein</fullName>
    </recommendedName>
</protein>
<evidence type="ECO:0008006" key="3">
    <source>
        <dbReference type="Google" id="ProtNLM"/>
    </source>
</evidence>
<dbReference type="Proteomes" id="UP000444174">
    <property type="component" value="Unassembled WGS sequence"/>
</dbReference>
<reference evidence="1 2" key="1">
    <citation type="submission" date="2019-10" db="EMBL/GenBank/DDBJ databases">
        <title>Epibacterium sp. nov., isolated from seawater.</title>
        <authorList>
            <person name="Zhang X."/>
            <person name="Li N."/>
        </authorList>
    </citation>
    <scope>NUCLEOTIDE SEQUENCE [LARGE SCALE GENOMIC DNA]</scope>
    <source>
        <strain evidence="1 2">SM1979</strain>
    </source>
</reference>
<dbReference type="AlphaFoldDB" id="A0A843YEK4"/>
<sequence>MTVLNDDGYRVLYYESKLERCCATIMDASPAILRIHEQVAFGWLDRGAARTHYFDFVVTKKSGGRAALIVKPEKRAHKPAFLKEVREISEQAVQIGVVEEVFVYTDESFSDVQLRNAELIRSVREVDIEADRVVADLIKGLQGNVRIQELVAASRLEARGFRAVVRQIGTGSLEYDEGVSISRSLEVAKSRECNT</sequence>
<name>A0A843YEK4_9RHOB</name>
<organism evidence="1 2">
    <name type="scientific">Tritonibacter litoralis</name>
    <dbReference type="NCBI Taxonomy" id="2662264"/>
    <lineage>
        <taxon>Bacteria</taxon>
        <taxon>Pseudomonadati</taxon>
        <taxon>Pseudomonadota</taxon>
        <taxon>Alphaproteobacteria</taxon>
        <taxon>Rhodobacterales</taxon>
        <taxon>Paracoccaceae</taxon>
        <taxon>Tritonibacter</taxon>
    </lineage>
</organism>
<comment type="caution">
    <text evidence="1">The sequence shown here is derived from an EMBL/GenBank/DDBJ whole genome shotgun (WGS) entry which is preliminary data.</text>
</comment>
<proteinExistence type="predicted"/>
<gene>
    <name evidence="1" type="ORF">GFB49_13640</name>
</gene>
<accession>A0A843YEK4</accession>
<dbReference type="RefSeq" id="WP_194269346.1">
    <property type="nucleotide sequence ID" value="NZ_WIBF01000008.1"/>
</dbReference>
<dbReference type="EMBL" id="WIBF01000008">
    <property type="protein sequence ID" value="MQQ09506.1"/>
    <property type="molecule type" value="Genomic_DNA"/>
</dbReference>